<proteinExistence type="predicted"/>
<dbReference type="PROSITE" id="PS51257">
    <property type="entry name" value="PROKAR_LIPOPROTEIN"/>
    <property type="match status" value="1"/>
</dbReference>
<dbReference type="Proteomes" id="UP001499988">
    <property type="component" value="Unassembled WGS sequence"/>
</dbReference>
<name>A0ABP9EMF8_9GAMM</name>
<keyword evidence="3" id="KW-1185">Reference proteome</keyword>
<gene>
    <name evidence="2" type="ORF">GCM10023333_14040</name>
</gene>
<feature type="domain" description="Retropepsin-like aspartic endopeptidase" evidence="1">
    <location>
        <begin position="103"/>
        <end position="238"/>
    </location>
</feature>
<dbReference type="InterPro" id="IPR021109">
    <property type="entry name" value="Peptidase_aspartic_dom_sf"/>
</dbReference>
<dbReference type="Gene3D" id="2.40.70.10">
    <property type="entry name" value="Acid Proteases"/>
    <property type="match status" value="1"/>
</dbReference>
<evidence type="ECO:0000313" key="2">
    <source>
        <dbReference type="EMBL" id="GAA4881031.1"/>
    </source>
</evidence>
<dbReference type="Pfam" id="PF05618">
    <property type="entry name" value="Zn_protease"/>
    <property type="match status" value="1"/>
</dbReference>
<dbReference type="PANTHER" id="PTHR38037">
    <property type="entry name" value="ZN_PROTEASE DOMAIN-CONTAINING PROTEIN"/>
    <property type="match status" value="1"/>
</dbReference>
<reference evidence="3" key="1">
    <citation type="journal article" date="2019" name="Int. J. Syst. Evol. Microbiol.">
        <title>The Global Catalogue of Microorganisms (GCM) 10K type strain sequencing project: providing services to taxonomists for standard genome sequencing and annotation.</title>
        <authorList>
            <consortium name="The Broad Institute Genomics Platform"/>
            <consortium name="The Broad Institute Genome Sequencing Center for Infectious Disease"/>
            <person name="Wu L."/>
            <person name="Ma J."/>
        </authorList>
    </citation>
    <scope>NUCLEOTIDE SEQUENCE [LARGE SCALE GENOMIC DNA]</scope>
    <source>
        <strain evidence="3">JCM 18401</strain>
    </source>
</reference>
<dbReference type="RefSeq" id="WP_345334639.1">
    <property type="nucleotide sequence ID" value="NZ_BAABJZ010000018.1"/>
</dbReference>
<dbReference type="PANTHER" id="PTHR38037:SF2">
    <property type="entry name" value="ATP-DEPENDENT ZINC PROTEASE DOMAIN-CONTAINING PROTEIN-RELATED"/>
    <property type="match status" value="1"/>
</dbReference>
<evidence type="ECO:0000313" key="3">
    <source>
        <dbReference type="Proteomes" id="UP001499988"/>
    </source>
</evidence>
<dbReference type="InterPro" id="IPR008503">
    <property type="entry name" value="Asp_endopeptidase"/>
</dbReference>
<sequence>MTRHTLIALTTAVVLSGCAQQPLPATSEQLTNAMDVQLARIETAMVRRCEQEQLHQQAHNDYQNQIVGELVGMNAGLTALAANIQQPAPECPEVADPLTDKLVLGEVERVYVQEVGEAFEARVDTGAASSSISAANIRLFERDGKQWVRFEIPTNGDVAEDAPDATIEAPISRFVNIKRASSAEPERRPVIIARLKVGDYVAETELNLTDRSHMEYTLLLGRKFFKDIAVVDVSRQYVLSGANGQ</sequence>
<organism evidence="2 3">
    <name type="scientific">Ferrimonas pelagia</name>
    <dbReference type="NCBI Taxonomy" id="1177826"/>
    <lineage>
        <taxon>Bacteria</taxon>
        <taxon>Pseudomonadati</taxon>
        <taxon>Pseudomonadota</taxon>
        <taxon>Gammaproteobacteria</taxon>
        <taxon>Alteromonadales</taxon>
        <taxon>Ferrimonadaceae</taxon>
        <taxon>Ferrimonas</taxon>
    </lineage>
</organism>
<dbReference type="EMBL" id="BAABJZ010000018">
    <property type="protein sequence ID" value="GAA4881031.1"/>
    <property type="molecule type" value="Genomic_DNA"/>
</dbReference>
<evidence type="ECO:0000259" key="1">
    <source>
        <dbReference type="Pfam" id="PF05618"/>
    </source>
</evidence>
<protein>
    <recommendedName>
        <fullName evidence="1">Retropepsin-like aspartic endopeptidase domain-containing protein</fullName>
    </recommendedName>
</protein>
<accession>A0ABP9EMF8</accession>
<comment type="caution">
    <text evidence="2">The sequence shown here is derived from an EMBL/GenBank/DDBJ whole genome shotgun (WGS) entry which is preliminary data.</text>
</comment>
<dbReference type="SUPFAM" id="SSF50630">
    <property type="entry name" value="Acid proteases"/>
    <property type="match status" value="1"/>
</dbReference>